<keyword evidence="2 5" id="KW-0012">Acyltransferase</keyword>
<evidence type="ECO:0000256" key="1">
    <source>
        <dbReference type="ARBA" id="ARBA00022679"/>
    </source>
</evidence>
<dbReference type="RefSeq" id="WP_022863495.1">
    <property type="nucleotide sequence ID" value="NZ_ATVG01000011.1"/>
</dbReference>
<dbReference type="CDD" id="cd07989">
    <property type="entry name" value="LPLAT_AGPAT-like"/>
    <property type="match status" value="1"/>
</dbReference>
<evidence type="ECO:0000256" key="3">
    <source>
        <dbReference type="SAM" id="MobiDB-lite"/>
    </source>
</evidence>
<reference evidence="5 6" key="1">
    <citation type="submission" date="2020-10" db="EMBL/GenBank/DDBJ databases">
        <title>Complete genome sequence of Corynebacterium massiliense DSM 45435, type strain of Corynebacterium massiliense.</title>
        <authorList>
            <person name="Busche T."/>
            <person name="Kalinowski J."/>
            <person name="Ruckert C."/>
        </authorList>
    </citation>
    <scope>NUCLEOTIDE SEQUENCE [LARGE SCALE GENOMIC DNA]</scope>
    <source>
        <strain evidence="5 6">DSM 45435</strain>
    </source>
</reference>
<dbReference type="EMBL" id="CP063189">
    <property type="protein sequence ID" value="WCZ33370.1"/>
    <property type="molecule type" value="Genomic_DNA"/>
</dbReference>
<dbReference type="SUPFAM" id="SSF69593">
    <property type="entry name" value="Glycerol-3-phosphate (1)-acyltransferase"/>
    <property type="match status" value="1"/>
</dbReference>
<dbReference type="SMART" id="SM00563">
    <property type="entry name" value="PlsC"/>
    <property type="match status" value="1"/>
</dbReference>
<evidence type="ECO:0000313" key="5">
    <source>
        <dbReference type="EMBL" id="WCZ33370.1"/>
    </source>
</evidence>
<sequence>MADWDIRDGIFRVPKDLARVPRHPETAEKLFQGVNAAIKRVLRLQGITITVEGAEHIPATGGALVAMNHTGYYDFAFMQVPPHIRGKRLVRFMAKREVFDIPVVGRVMRMMDHVSVDRSAGAASVGEAVRELERGRIVGIFPEATISRSFELKSFKNGAVRIARQAGVPLVPMVCWGSQRIWTKGGDKHLGRIKTPVWIRVGEPLELTGEVDRDIATLRETMQAMIDDVRAAYAREYGPFEKHADWLPAALGGAAPTLAEADAMDAADKAEKQRAKQQQTKKK</sequence>
<proteinExistence type="predicted"/>
<dbReference type="GO" id="GO:0016746">
    <property type="term" value="F:acyltransferase activity"/>
    <property type="evidence" value="ECO:0007669"/>
    <property type="project" value="UniProtKB-KW"/>
</dbReference>
<evidence type="ECO:0000313" key="6">
    <source>
        <dbReference type="Proteomes" id="UP001220064"/>
    </source>
</evidence>
<dbReference type="Proteomes" id="UP001220064">
    <property type="component" value="Chromosome"/>
</dbReference>
<gene>
    <name evidence="5" type="primary">plsC</name>
    <name evidence="5" type="ORF">CMASS_09795</name>
</gene>
<accession>A0ABY7U9K2</accession>
<keyword evidence="6" id="KW-1185">Reference proteome</keyword>
<dbReference type="Pfam" id="PF01553">
    <property type="entry name" value="Acyltransferase"/>
    <property type="match status" value="1"/>
</dbReference>
<name>A0ABY7U9K2_9CORY</name>
<feature type="region of interest" description="Disordered" evidence="3">
    <location>
        <begin position="263"/>
        <end position="283"/>
    </location>
</feature>
<dbReference type="EC" id="2.3.1.-" evidence="5"/>
<dbReference type="InterPro" id="IPR002123">
    <property type="entry name" value="Plipid/glycerol_acylTrfase"/>
</dbReference>
<evidence type="ECO:0000259" key="4">
    <source>
        <dbReference type="SMART" id="SM00563"/>
    </source>
</evidence>
<dbReference type="PANTHER" id="PTHR10434">
    <property type="entry name" value="1-ACYL-SN-GLYCEROL-3-PHOSPHATE ACYLTRANSFERASE"/>
    <property type="match status" value="1"/>
</dbReference>
<organism evidence="5 6">
    <name type="scientific">Corynebacterium massiliense DSM 45435</name>
    <dbReference type="NCBI Taxonomy" id="1121364"/>
    <lineage>
        <taxon>Bacteria</taxon>
        <taxon>Bacillati</taxon>
        <taxon>Actinomycetota</taxon>
        <taxon>Actinomycetes</taxon>
        <taxon>Mycobacteriales</taxon>
        <taxon>Corynebacteriaceae</taxon>
        <taxon>Corynebacterium</taxon>
    </lineage>
</organism>
<protein>
    <submittedName>
        <fullName evidence="5">1-acyl-sn-glycerol-3-phosphate acyltransferase</fullName>
        <ecNumber evidence="5">2.3.1.-</ecNumber>
    </submittedName>
</protein>
<feature type="domain" description="Phospholipid/glycerol acyltransferase" evidence="4">
    <location>
        <begin position="63"/>
        <end position="178"/>
    </location>
</feature>
<evidence type="ECO:0000256" key="2">
    <source>
        <dbReference type="ARBA" id="ARBA00023315"/>
    </source>
</evidence>
<keyword evidence="1 5" id="KW-0808">Transferase</keyword>
<dbReference type="PANTHER" id="PTHR10434:SF55">
    <property type="entry name" value="POSSIBLE ACYLTRANSFERASE"/>
    <property type="match status" value="1"/>
</dbReference>